<dbReference type="CAZy" id="CBM22">
    <property type="family name" value="Carbohydrate-Binding Module Family 22"/>
</dbReference>
<dbReference type="Pfam" id="PF06452">
    <property type="entry name" value="CBM9_1"/>
    <property type="match status" value="3"/>
</dbReference>
<evidence type="ECO:0000256" key="3">
    <source>
        <dbReference type="ARBA" id="ARBA00022729"/>
    </source>
</evidence>
<comment type="catalytic activity">
    <reaction evidence="10">
        <text>Endohydrolysis of (1-&gt;4)-beta-D-xylosidic linkages in xylans.</text>
        <dbReference type="EC" id="3.2.1.8"/>
    </reaction>
</comment>
<feature type="domain" description="SLH" evidence="12">
    <location>
        <begin position="2102"/>
        <end position="2159"/>
    </location>
</feature>
<feature type="binding site" evidence="17 18">
    <location>
        <position position="1128"/>
    </location>
    <ligand>
        <name>Ca(2+)</name>
        <dbReference type="ChEBI" id="CHEBI:29108"/>
        <label>2</label>
    </ligand>
</feature>
<feature type="binding site" evidence="17 18">
    <location>
        <position position="1081"/>
    </location>
    <ligand>
        <name>Ca(2+)</name>
        <dbReference type="ChEBI" id="CHEBI:29108"/>
        <label>1</label>
    </ligand>
</feature>
<feature type="compositionally biased region" description="Low complexity" evidence="11">
    <location>
        <begin position="1809"/>
        <end position="1855"/>
    </location>
</feature>
<dbReference type="SUPFAM" id="SSF51445">
    <property type="entry name" value="(Trans)glycosidases"/>
    <property type="match status" value="1"/>
</dbReference>
<dbReference type="InterPro" id="IPR031158">
    <property type="entry name" value="GH10_AS"/>
</dbReference>
<feature type="binding site" evidence="17 18">
    <location>
        <position position="1149"/>
    </location>
    <ligand>
        <name>Ca(2+)</name>
        <dbReference type="ChEBI" id="CHEBI:29108"/>
        <label>3</label>
    </ligand>
</feature>
<dbReference type="eggNOG" id="COG5184">
    <property type="taxonomic scope" value="Bacteria"/>
</dbReference>
<dbReference type="PROSITE" id="PS51272">
    <property type="entry name" value="SLH"/>
    <property type="match status" value="2"/>
</dbReference>
<reference key="1">
    <citation type="submission" date="2010-11" db="EMBL/GenBank/DDBJ databases">
        <title>Complete sequence of chromosome of Caldicellulosiruptor kristjanssonii 177R1B.</title>
        <authorList>
            <consortium name="US DOE Joint Genome Institute"/>
            <person name="Lucas S."/>
            <person name="Copeland A."/>
            <person name="Lapidus A."/>
            <person name="Cheng J.-F."/>
            <person name="Bruce D."/>
            <person name="Goodwin L."/>
            <person name="Pitluck S."/>
            <person name="Davenport K."/>
            <person name="Detter J.C."/>
            <person name="Han C."/>
            <person name="Tapia R."/>
            <person name="Land M."/>
            <person name="Hauser L."/>
            <person name="Jeffries C."/>
            <person name="Kyrpides N."/>
            <person name="Ivanova N."/>
            <person name="Mikhailova N."/>
            <person name="Blumer-Schuette S.E."/>
            <person name="Kelly R.M."/>
            <person name="Woyke T."/>
        </authorList>
    </citation>
    <scope>NUCLEOTIDE SEQUENCE</scope>
    <source>
        <strain>177R1B</strain>
    </source>
</reference>
<dbReference type="SUPFAM" id="SSF49344">
    <property type="entry name" value="CBD9-like"/>
    <property type="match status" value="3"/>
</dbReference>
<dbReference type="SUPFAM" id="SSF49785">
    <property type="entry name" value="Galactose-binding domain-like"/>
    <property type="match status" value="2"/>
</dbReference>
<keyword evidence="15" id="KW-1185">Reference proteome</keyword>
<dbReference type="eggNOG" id="COG3693">
    <property type="taxonomic scope" value="Bacteria"/>
</dbReference>
<keyword evidence="7 10" id="KW-0326">Glycosidase</keyword>
<dbReference type="STRING" id="632335.Calkr_2245"/>
<feature type="domain" description="SLH" evidence="12">
    <location>
        <begin position="1985"/>
        <end position="2048"/>
    </location>
</feature>
<dbReference type="PDB" id="7NWN">
    <property type="method" value="X-ray"/>
    <property type="resolution" value="1.97 A"/>
    <property type="chains" value="AAA=1071-1265"/>
</dbReference>
<evidence type="ECO:0000256" key="8">
    <source>
        <dbReference type="ARBA" id="ARBA00023326"/>
    </source>
</evidence>
<dbReference type="PRINTS" id="PR00134">
    <property type="entry name" value="GLHYDRLASE10"/>
</dbReference>
<dbReference type="EMBL" id="CP002326">
    <property type="protein sequence ID" value="ADQ41707.1"/>
    <property type="molecule type" value="Genomic_DNA"/>
</dbReference>
<feature type="binding site" evidence="17 18">
    <location>
        <position position="1153"/>
    </location>
    <ligand>
        <name>Ca(2+)</name>
        <dbReference type="ChEBI" id="CHEBI:29108"/>
        <label>3</label>
    </ligand>
</feature>
<dbReference type="PANTHER" id="PTHR31490:SF90">
    <property type="entry name" value="ENDO-1,4-BETA-XYLANASE A"/>
    <property type="match status" value="1"/>
</dbReference>
<dbReference type="Proteomes" id="UP000009256">
    <property type="component" value="Chromosome"/>
</dbReference>
<dbReference type="InterPro" id="IPR008979">
    <property type="entry name" value="Galactose-bd-like_sf"/>
</dbReference>
<organism evidence="14 15">
    <name type="scientific">Caldicellulosiruptor acetigenus (strain ATCC 700853 / DSM 12137 / I77R1B)</name>
    <name type="common">Caldicellulosiruptor kristjanssonii</name>
    <dbReference type="NCBI Taxonomy" id="632335"/>
    <lineage>
        <taxon>Bacteria</taxon>
        <taxon>Bacillati</taxon>
        <taxon>Bacillota</taxon>
        <taxon>Bacillota incertae sedis</taxon>
        <taxon>Caldicellulosiruptorales</taxon>
        <taxon>Caldicellulosiruptoraceae</taxon>
        <taxon>Caldicellulosiruptor</taxon>
    </lineage>
</organism>
<evidence type="ECO:0007829" key="16">
    <source>
        <dbReference type="PDB" id="7NN3"/>
    </source>
</evidence>
<dbReference type="Pfam" id="PF22244">
    <property type="entry name" value="GCE_fung"/>
    <property type="match status" value="1"/>
</dbReference>
<evidence type="ECO:0000256" key="10">
    <source>
        <dbReference type="RuleBase" id="RU361174"/>
    </source>
</evidence>
<feature type="binding site" evidence="17 18">
    <location>
        <position position="1161"/>
    </location>
    <ligand>
        <name>Ca(2+)</name>
        <dbReference type="ChEBI" id="CHEBI:29108"/>
        <label>3</label>
    </ligand>
</feature>
<dbReference type="Gene3D" id="3.40.50.1820">
    <property type="entry name" value="alpha/beta hydrolase"/>
    <property type="match status" value="1"/>
</dbReference>
<dbReference type="PROSITE" id="PS51760">
    <property type="entry name" value="GH10_2"/>
    <property type="match status" value="1"/>
</dbReference>
<dbReference type="PDB" id="7NWP">
    <property type="method" value="X-ray"/>
    <property type="resolution" value="2.16 A"/>
    <property type="chains" value="AAA=1071-1265"/>
</dbReference>
<dbReference type="InterPro" id="IPR025883">
    <property type="entry name" value="Cadherin-like_domain"/>
</dbReference>
<evidence type="ECO:0000313" key="14">
    <source>
        <dbReference type="EMBL" id="ADQ41707.1"/>
    </source>
</evidence>
<feature type="binding site" evidence="17 18">
    <location>
        <position position="1087"/>
    </location>
    <ligand>
        <name>Ca(2+)</name>
        <dbReference type="ChEBI" id="CHEBI:29108"/>
        <label>1</label>
    </ligand>
</feature>
<evidence type="ECO:0000256" key="2">
    <source>
        <dbReference type="ARBA" id="ARBA00022487"/>
    </source>
</evidence>
<dbReference type="GO" id="GO:0052689">
    <property type="term" value="F:carboxylic ester hydrolase activity"/>
    <property type="evidence" value="ECO:0007669"/>
    <property type="project" value="UniProtKB-KW"/>
</dbReference>
<dbReference type="PANTHER" id="PTHR31490">
    <property type="entry name" value="GLYCOSYL HYDROLASE"/>
    <property type="match status" value="1"/>
</dbReference>
<evidence type="ECO:0000313" key="15">
    <source>
        <dbReference type="Proteomes" id="UP000009256"/>
    </source>
</evidence>
<comment type="similarity">
    <text evidence="1 10">Belongs to the glycosyl hydrolase 10 (cellulase F) family.</text>
</comment>
<keyword evidence="17 18" id="KW-0106">Calcium</keyword>
<dbReference type="ESTHER" id="calki-e4s6e9">
    <property type="family name" value="Glucuronoyl_esterase"/>
</dbReference>
<keyword evidence="16 17" id="KW-0002">3D-structure</keyword>
<dbReference type="KEGG" id="cki:Calkr_2245"/>
<evidence type="ECO:0000256" key="7">
    <source>
        <dbReference type="ARBA" id="ARBA00023295"/>
    </source>
</evidence>
<dbReference type="SMR" id="E4S6E9"/>
<feature type="region of interest" description="Disordered" evidence="11">
    <location>
        <begin position="1809"/>
        <end position="1859"/>
    </location>
</feature>
<dbReference type="InterPro" id="IPR003305">
    <property type="entry name" value="CenC_carb-bd"/>
</dbReference>
<protein>
    <recommendedName>
        <fullName evidence="10">Beta-xylanase</fullName>
        <ecNumber evidence="10">3.2.1.8</ecNumber>
    </recommendedName>
</protein>
<dbReference type="SUPFAM" id="SSF53474">
    <property type="entry name" value="alpha/beta-Hydrolases"/>
    <property type="match status" value="1"/>
</dbReference>
<dbReference type="InterPro" id="IPR001000">
    <property type="entry name" value="GH10_dom"/>
</dbReference>
<dbReference type="SMART" id="SM00633">
    <property type="entry name" value="Glyco_10"/>
    <property type="match status" value="1"/>
</dbReference>
<dbReference type="InterPro" id="IPR001119">
    <property type="entry name" value="SLH_dom"/>
</dbReference>
<dbReference type="Pfam" id="PF02018">
    <property type="entry name" value="CBM_4_9"/>
    <property type="match status" value="2"/>
</dbReference>
<gene>
    <name evidence="14" type="ordered locus">Calkr_2245</name>
</gene>
<evidence type="ECO:0000259" key="12">
    <source>
        <dbReference type="PROSITE" id="PS51272"/>
    </source>
</evidence>
<dbReference type="PDB" id="7NWQ">
    <property type="method" value="X-ray"/>
    <property type="resolution" value="2.23 A"/>
    <property type="chains" value="AAA=1071-1265"/>
</dbReference>
<dbReference type="Pfam" id="PF12733">
    <property type="entry name" value="Cadherin-like"/>
    <property type="match status" value="1"/>
</dbReference>
<dbReference type="HOGENOM" id="CLU_001408_1_0_9"/>
<keyword evidence="2" id="KW-0719">Serine esterase</keyword>
<reference evidence="14 15" key="2">
    <citation type="journal article" date="2011" name="J. Bacteriol.">
        <title>Complete genome sequences for the anaerobic, extremely thermophilic plant biomass-degrading bacteria Caldicellulosiruptor hydrothermalis, Caldicellulosiruptor kristjanssonii, Caldicellulosiruptor kronotskyensis, Caldicellulosiruptor owensenis, and Caldicellulosiruptor lactoaceticus.</title>
        <authorList>
            <person name="Blumer-Schuette S.E."/>
            <person name="Ozdemir I."/>
            <person name="Mistry D."/>
            <person name="Lucas S."/>
            <person name="Lapidus A."/>
            <person name="Cheng J.F."/>
            <person name="Goodwin L.A."/>
            <person name="Pitluck S."/>
            <person name="Land M.L."/>
            <person name="Hauser L.J."/>
            <person name="Woyke T."/>
            <person name="Mikhailova N."/>
            <person name="Pati A."/>
            <person name="Kyrpides N.C."/>
            <person name="Ivanova N."/>
            <person name="Detter J.C."/>
            <person name="Walston-Davenport K."/>
            <person name="Han S."/>
            <person name="Adams M.W."/>
            <person name="Kelly R.M."/>
        </authorList>
    </citation>
    <scope>NUCLEOTIDE SEQUENCE [LARGE SCALE GENOMIC DNA]</scope>
    <source>
        <strain evidence="15">ATCC 700853 / DSM 12137 / I77R1B</strain>
    </source>
</reference>
<dbReference type="InterPro" id="IPR017853">
    <property type="entry name" value="GH"/>
</dbReference>
<dbReference type="eggNOG" id="COG1073">
    <property type="taxonomic scope" value="Bacteria"/>
</dbReference>
<dbReference type="PROSITE" id="PS00591">
    <property type="entry name" value="GH10_1"/>
    <property type="match status" value="1"/>
</dbReference>
<evidence type="ECO:0000256" key="11">
    <source>
        <dbReference type="SAM" id="MobiDB-lite"/>
    </source>
</evidence>
<feature type="binding site" evidence="17 18">
    <location>
        <position position="1130"/>
    </location>
    <ligand>
        <name>Ca(2+)</name>
        <dbReference type="ChEBI" id="CHEBI:29108"/>
        <label>2</label>
    </ligand>
</feature>
<feature type="active site" description="Nucleophile" evidence="9">
    <location>
        <position position="611"/>
    </location>
</feature>
<dbReference type="CDD" id="cd00005">
    <property type="entry name" value="CBM9_like_1"/>
    <property type="match status" value="1"/>
</dbReference>
<dbReference type="GO" id="GO:0031176">
    <property type="term" value="F:endo-1,4-beta-xylanase activity"/>
    <property type="evidence" value="ECO:0007669"/>
    <property type="project" value="UniProtKB-EC"/>
</dbReference>
<feature type="domain" description="GH10" evidence="13">
    <location>
        <begin position="356"/>
        <end position="695"/>
    </location>
</feature>
<dbReference type="GO" id="GO:0045493">
    <property type="term" value="P:xylan catabolic process"/>
    <property type="evidence" value="ECO:0007669"/>
    <property type="project" value="UniProtKB-KW"/>
</dbReference>
<sequence>MRKRAIALFVTLIFVMSILSPGYFSFLATKVHAQTQGTPTILKFDFENGNQGWTARGVSTTVATVYEAAYEGSYSLKVSGKSSTWDGALVDITSNVSANVTYAVSLFVRHSDAKPQRFSVYAYVKDSSGEKYIQVADKVVMPNFWKQIFGKFTITTSNPIEKVQLLVCVPSNKSLEFYLDNVIVTSAQPASSGVVKSCTFESGGTEGWQARGNGTDAQISVVSTVAHTGSKSLYVTGRSATWQGAQIDMTSLLEKGKDYQFSIWVYQNSGKDQQITLTMYRKNTDNTENYDTIKWKQTIPSGTWTEVSGSYTVPQTAAQLIFYVESPALDFDFYLDDFTVIDKNPITIPTAAKEPEWEISSLCQQYSQYFSIGVAIPYKVLTSPVDSAMVLKHFNSITAENEMKPDALQKTEGQFNFSIADQYVNFAQQNGIGIRGHTLVWHQQVPDWFFKHSDGTALDPNNPDDKQLLRDRLKTHIQTVMTRYKGKIYAWDVVNEAIDESQPDGYRRSEWYRILGPTPETNGIPEYIVLAFRYAREADPNAKLFYNDYNTENSKKRQFIYNMVKALHAMDLIDGVGLQGHINVDSPTVQEIENTINLFSTIPGLEIQITELDISVYTSSSQRYDTLPQDIMIKQALKFKELFEMLKRHSDRITNVTLWGLKDDYSWLSKDRNNWPLLFDTNYQAKYNYWAIVEPSVLPLAINKGYANNASVVIDGVMDREYKGSIPIEIRDIQNNSKATVRSLWNNNEVNLYVYVSDSTYNPDTDKIMIFVDQDNAKLPEIKNDDFWVIVSRDGNIVESQQGRIGAYKVVSQQGGYTLEMKLILDNPLTKGSNIGFDVAVEDDGAVLSWNDKTNSQLYGTDNYGILTMADSVKFATVYKGTPKVDGELDDIWDFATEIVTQTPIQVSGAVYAAAYANVKLLWDEEAIYVWADVYDPLLNKANSNPWEQDSIEIFVDENNHKTPYYEDDDVQYRVNYENTQSFGTNGFAQNFITRTKITPIGYTVEAKVYMRTATLSEGTIIGFDVQVNDADHTGRRVNVITWNDKSGNDWRDTTGFGCIELVGPNTQQAKRIYVSYGSPVIDGEVDDIWNNVEWNIPRIYSATTQTNAKFKLMWDDNALYVLAEVYDPVLNSANSTPYQQDSVEIFLDENFDRAISYQSDDLHYRVNYNNFKTTDAGDILRFYTKTKLLPDGYRVEARIALSKKPINGTIMGFEFQVNEADSSARRVATINMFDNTGNAWQNPSLFGEIKLKGRSDNAVVPINPYDLLCYLEYAKNIDQSVFINGDILNAPINAAEQLLASGQYTQQQIDNALAALKQALNSLRRSDKYPEPETLPIVETLPDSFTFYDGTKVQRLSDWPKRAQELKDLYQFYMYGYKPDTSVEDVTYSVNGNTLTITVKVGDKQASFNATVRLPQANSGYQPPYPVIISLGYLAGFNWQTWQFIDYSTNAVNRGYAVISFMPNDVARDDSSYTGAFYTLYPHSNKVENDTGVLMAWAWGASKILDALEKGAIPEIDAKKAIVTGFSRYGKAALVAGAFDERFAVVNPHASGQGGAASFRYSFAGKQYSWGVAGNAEAFSNLQGNTEGHWFNAVFREFKDPRQLPFDQHELIALCAPRTVLITGGYSDWGTNPEGTWVSFVGARKVYEFLGVADRIGFALRDGSHAITEEDVNNLLDFCDWQLRGIQPTKDFSTSRFAIDPAWDTISVPTLYRNADLKQITLSTGTLMPAFNKNTTSYTVTVPYEINSITITAVPEAPTSIVKINNVEGKQRTITLAVGLNAIQIKVIADDDTEKVYTLNITRNAQTPPSTTIIITPTVPSTTAPQPSQQQQQPQQQQPAQTQQPQTQPAQKPQNVVSVKVDQTKTETFTVGADTKVVVPQGSVIGTNAIVTVEKVAKLENNVGIGAVIATPVKVSIESGNIAKPIQIELKVDPAAFKDDRIPIAFVYDDSKGAWTPVATKKAVNTVTVATAKAGPVAVVAVKLEDVYKDVSKEHWAYNTFKQAITSGLIVGYEDMTLKPTKSVTFAEAAVVAQRAFEITPKDYNKLANVPDWASLAVKSLIDNEIVTEIDNVNKPLTRIEAVSIIMKLLEKAGVTAEPAELEFSDLFEQSSIDVEYLSKAYKLGIVKGYTDGTFRPQNTITRAELLTLLIRALNYVK</sequence>
<reference evidence="16 17" key="3">
    <citation type="journal article" date="2021" name="Biochemistry">
        <title>Structural and Functional Analysis of a Multimodular Hyperthermostable Xylanase-Glucuronoyl Esterase from &lt;i&gt;Caldicellulosiruptor kristjansonii&lt;/i&gt;.</title>
        <authorList>
            <person name="Krska D."/>
            <person name="Mazurkewich S."/>
            <person name="Brown H.A."/>
            <person name="Theibich Y."/>
            <person name="Poulsen J.N."/>
            <person name="Morris A.L."/>
            <person name="Koropatkin N.M."/>
            <person name="Lo Leggio L."/>
            <person name="Larsbrink J."/>
        </authorList>
    </citation>
    <scope>X-RAY CRYSTALLOGRAPHY (1.89 ANGSTROMS) OF 1340-1717 IN COMPLEX WITH CA(2+)</scope>
</reference>
<dbReference type="Pfam" id="PF00395">
    <property type="entry name" value="SLH"/>
    <property type="match status" value="2"/>
</dbReference>
<feature type="binding site" evidence="17 18">
    <location>
        <position position="1085"/>
    </location>
    <ligand>
        <name>Ca(2+)</name>
        <dbReference type="ChEBI" id="CHEBI:29108"/>
        <label>1</label>
    </ligand>
</feature>
<keyword evidence="8 10" id="KW-0624">Polysaccharide degradation</keyword>
<feature type="binding site" evidence="17 18">
    <location>
        <position position="1162"/>
    </location>
    <ligand>
        <name>Ca(2+)</name>
        <dbReference type="ChEBI" id="CHEBI:29108"/>
        <label>3</label>
    </ligand>
</feature>
<keyword evidence="5 10" id="KW-0378">Hydrolase</keyword>
<keyword evidence="17 18" id="KW-0479">Metal-binding</keyword>
<dbReference type="Gene3D" id="2.60.40.1190">
    <property type="match status" value="3"/>
</dbReference>
<dbReference type="Pfam" id="PF00331">
    <property type="entry name" value="Glyco_hydro_10"/>
    <property type="match status" value="1"/>
</dbReference>
<evidence type="ECO:0000256" key="4">
    <source>
        <dbReference type="ARBA" id="ARBA00022737"/>
    </source>
</evidence>
<dbReference type="CAZy" id="GH10">
    <property type="family name" value="Glycoside Hydrolase Family 10"/>
</dbReference>
<dbReference type="Gene3D" id="2.60.120.260">
    <property type="entry name" value="Galactose-binding domain-like"/>
    <property type="match status" value="2"/>
</dbReference>
<dbReference type="CAZy" id="CBM9">
    <property type="family name" value="Carbohydrate-Binding Module Family 9"/>
</dbReference>
<evidence type="ECO:0007829" key="18">
    <source>
        <dbReference type="PDB" id="7NWO"/>
    </source>
</evidence>
<feature type="binding site" evidence="17 18">
    <location>
        <position position="1221"/>
    </location>
    <ligand>
        <name>Ca(2+)</name>
        <dbReference type="ChEBI" id="CHEBI:29108"/>
        <label>2</label>
    </ligand>
</feature>
<name>E4S6E9_CALA7</name>
<evidence type="ECO:0000256" key="6">
    <source>
        <dbReference type="ARBA" id="ARBA00023277"/>
    </source>
</evidence>
<dbReference type="InterPro" id="IPR044846">
    <property type="entry name" value="GH10"/>
</dbReference>
<evidence type="ECO:0000256" key="1">
    <source>
        <dbReference type="ARBA" id="ARBA00007495"/>
    </source>
</evidence>
<proteinExistence type="evidence at protein level"/>
<evidence type="ECO:0007829" key="17">
    <source>
        <dbReference type="PDB" id="7NWN"/>
    </source>
</evidence>
<keyword evidence="4" id="KW-0677">Repeat</keyword>
<dbReference type="PDB" id="7NN3">
    <property type="method" value="X-ray"/>
    <property type="resolution" value="1.89 A"/>
    <property type="chains" value="A/B/C/D=1340-1717"/>
</dbReference>
<dbReference type="RefSeq" id="WP_013433428.1">
    <property type="nucleotide sequence ID" value="NC_014721.1"/>
</dbReference>
<accession>E4S6E9</accession>
<dbReference type="PDB" id="7NWO">
    <property type="method" value="X-ray"/>
    <property type="resolution" value="2.70 A"/>
    <property type="chains" value="AAA=1071-1265"/>
</dbReference>
<dbReference type="Gene3D" id="3.20.20.80">
    <property type="entry name" value="Glycosidases"/>
    <property type="match status" value="1"/>
</dbReference>
<feature type="binding site" evidence="18 19">
    <location>
        <position position="1220"/>
    </location>
    <ligand>
        <name>Ca(2+)</name>
        <dbReference type="ChEBI" id="CHEBI:29108"/>
        <label>2</label>
    </ligand>
</feature>
<feature type="binding site" evidence="17 18">
    <location>
        <position position="1142"/>
    </location>
    <ligand>
        <name>Ca(2+)</name>
        <dbReference type="ChEBI" id="CHEBI:29108"/>
        <label>2</label>
    </ligand>
</feature>
<dbReference type="InterPro" id="IPR054579">
    <property type="entry name" value="GCE-like_dom"/>
</dbReference>
<dbReference type="EC" id="3.2.1.8" evidence="10"/>
<evidence type="ECO:0000256" key="9">
    <source>
        <dbReference type="PROSITE-ProRule" id="PRU10061"/>
    </source>
</evidence>
<feature type="binding site" evidence="17 18">
    <location>
        <position position="1197"/>
    </location>
    <ligand>
        <name>Ca(2+)</name>
        <dbReference type="ChEBI" id="CHEBI:29108"/>
        <label>1</label>
    </ligand>
</feature>
<keyword evidence="6 10" id="KW-0119">Carbohydrate metabolism</keyword>
<evidence type="ECO:0000256" key="5">
    <source>
        <dbReference type="ARBA" id="ARBA00022801"/>
    </source>
</evidence>
<keyword evidence="3" id="KW-0732">Signal</keyword>
<dbReference type="GO" id="GO:0030246">
    <property type="term" value="F:carbohydrate binding"/>
    <property type="evidence" value="ECO:0007669"/>
    <property type="project" value="InterPro"/>
</dbReference>
<evidence type="ECO:0000259" key="13">
    <source>
        <dbReference type="PROSITE" id="PS51760"/>
    </source>
</evidence>
<evidence type="ECO:0007829" key="19">
    <source>
        <dbReference type="PDB" id="7NWP"/>
    </source>
</evidence>
<dbReference type="InterPro" id="IPR010502">
    <property type="entry name" value="Carb-bd_dom_fam9"/>
</dbReference>
<feature type="binding site" evidence="17 18">
    <location>
        <position position="1083"/>
    </location>
    <ligand>
        <name>Ca(2+)</name>
        <dbReference type="ChEBI" id="CHEBI:29108"/>
        <label>1</label>
    </ligand>
</feature>
<dbReference type="InterPro" id="IPR029058">
    <property type="entry name" value="AB_hydrolase_fold"/>
</dbReference>
<dbReference type="GO" id="GO:0046872">
    <property type="term" value="F:metal ion binding"/>
    <property type="evidence" value="ECO:0007669"/>
    <property type="project" value="UniProtKB-KW"/>
</dbReference>